<evidence type="ECO:0000313" key="3">
    <source>
        <dbReference type="Proteomes" id="UP000385207"/>
    </source>
</evidence>
<keyword evidence="1" id="KW-1277">Toxin-antitoxin system</keyword>
<dbReference type="Proteomes" id="UP000385207">
    <property type="component" value="Unassembled WGS sequence"/>
</dbReference>
<organism evidence="2 3">
    <name type="scientific">Pseudomonas fluorescens</name>
    <dbReference type="NCBI Taxonomy" id="294"/>
    <lineage>
        <taxon>Bacteria</taxon>
        <taxon>Pseudomonadati</taxon>
        <taxon>Pseudomonadota</taxon>
        <taxon>Gammaproteobacteria</taxon>
        <taxon>Pseudomonadales</taxon>
        <taxon>Pseudomonadaceae</taxon>
        <taxon>Pseudomonas</taxon>
    </lineage>
</organism>
<proteinExistence type="predicted"/>
<accession>A0A5E7KBT4</accession>
<dbReference type="OrthoDB" id="7219749at2"/>
<protein>
    <recommendedName>
        <fullName evidence="4">Plasmid maintenance protein CcdB</fullName>
    </recommendedName>
</protein>
<gene>
    <name evidence="2" type="ORF">PS862_02731</name>
</gene>
<evidence type="ECO:0000256" key="1">
    <source>
        <dbReference type="ARBA" id="ARBA00022649"/>
    </source>
</evidence>
<dbReference type="RefSeq" id="WP_150784080.1">
    <property type="nucleotide sequence ID" value="NZ_CABVII010000011.1"/>
</dbReference>
<evidence type="ECO:0000313" key="2">
    <source>
        <dbReference type="EMBL" id="VVO98788.1"/>
    </source>
</evidence>
<dbReference type="InterPro" id="IPR009956">
    <property type="entry name" value="Post-segregation_anti-tox_CcdA"/>
</dbReference>
<dbReference type="AlphaFoldDB" id="A0A5E7KBT4"/>
<dbReference type="Pfam" id="PF07362">
    <property type="entry name" value="CcdA"/>
    <property type="match status" value="1"/>
</dbReference>
<name>A0A5E7KBT4_PSEFL</name>
<sequence>MQTHEGFQLEQALAEALSRKQCEQWLAENSEAVNAYNEHVKAHGVFSDNIRSW</sequence>
<evidence type="ECO:0008006" key="4">
    <source>
        <dbReference type="Google" id="ProtNLM"/>
    </source>
</evidence>
<reference evidence="2 3" key="1">
    <citation type="submission" date="2019-09" db="EMBL/GenBank/DDBJ databases">
        <authorList>
            <person name="Chandra G."/>
            <person name="Truman W A."/>
        </authorList>
    </citation>
    <scope>NUCLEOTIDE SEQUENCE [LARGE SCALE GENOMIC DNA]</scope>
    <source>
        <strain evidence="2">PS862</strain>
    </source>
</reference>
<dbReference type="EMBL" id="CABVII010000011">
    <property type="protein sequence ID" value="VVO98788.1"/>
    <property type="molecule type" value="Genomic_DNA"/>
</dbReference>